<feature type="domain" description="GH10" evidence="11">
    <location>
        <begin position="145"/>
        <end position="469"/>
    </location>
</feature>
<dbReference type="InterPro" id="IPR035986">
    <property type="entry name" value="PKD_dom_sf"/>
</dbReference>
<evidence type="ECO:0000313" key="13">
    <source>
        <dbReference type="Proteomes" id="UP000029643"/>
    </source>
</evidence>
<dbReference type="InterPro" id="IPR001000">
    <property type="entry name" value="GH10_dom"/>
</dbReference>
<evidence type="ECO:0000256" key="1">
    <source>
        <dbReference type="ARBA" id="ARBA00000681"/>
    </source>
</evidence>
<keyword evidence="7 9" id="KW-0326">Glycosidase</keyword>
<evidence type="ECO:0000256" key="3">
    <source>
        <dbReference type="ARBA" id="ARBA00022651"/>
    </source>
</evidence>
<dbReference type="PROSITE" id="PS51760">
    <property type="entry name" value="GH10_2"/>
    <property type="match status" value="1"/>
</dbReference>
<dbReference type="PANTHER" id="PTHR31490">
    <property type="entry name" value="GLYCOSYL HYDROLASE"/>
    <property type="match status" value="1"/>
</dbReference>
<keyword evidence="8 9" id="KW-0624">Polysaccharide degradation</keyword>
<dbReference type="CDD" id="cd00146">
    <property type="entry name" value="PKD"/>
    <property type="match status" value="1"/>
</dbReference>
<dbReference type="Proteomes" id="UP000029643">
    <property type="component" value="Unassembled WGS sequence"/>
</dbReference>
<dbReference type="AlphaFoldDB" id="A0A090WSZ0"/>
<dbReference type="SUPFAM" id="SSF51445">
    <property type="entry name" value="(Trans)glycosidases"/>
    <property type="match status" value="1"/>
</dbReference>
<keyword evidence="6 9" id="KW-0119">Carbohydrate metabolism</keyword>
<name>A0A090WSZ0_9FLAO</name>
<comment type="similarity">
    <text evidence="2 9">Belongs to the glycosyl hydrolase 10 (cellulase F) family.</text>
</comment>
<dbReference type="Gene3D" id="2.60.40.10">
    <property type="entry name" value="Immunoglobulins"/>
    <property type="match status" value="1"/>
</dbReference>
<proteinExistence type="inferred from homology"/>
<dbReference type="InterPro" id="IPR000601">
    <property type="entry name" value="PKD_dom"/>
</dbReference>
<dbReference type="SMART" id="SM00633">
    <property type="entry name" value="Glyco_10"/>
    <property type="match status" value="1"/>
</dbReference>
<comment type="caution">
    <text evidence="12">The sequence shown here is derived from an EMBL/GenBank/DDBJ whole genome shotgun (WGS) entry which is preliminary data.</text>
</comment>
<evidence type="ECO:0000256" key="5">
    <source>
        <dbReference type="ARBA" id="ARBA00022801"/>
    </source>
</evidence>
<reference evidence="12 13" key="1">
    <citation type="journal article" date="2014" name="Genome Announc.">
        <title>Draft Genome Sequences of Marine Flavobacterium Algibacter lectus Strains SS8 and NR4.</title>
        <authorList>
            <person name="Takatani N."/>
            <person name="Nakanishi M."/>
            <person name="Meirelles P."/>
            <person name="Mino S."/>
            <person name="Suda W."/>
            <person name="Oshima K."/>
            <person name="Hattori M."/>
            <person name="Ohkuma M."/>
            <person name="Hosokawa M."/>
            <person name="Miyashita K."/>
            <person name="Thompson F.L."/>
            <person name="Niwa A."/>
            <person name="Sawabe T."/>
            <person name="Sawabe T."/>
        </authorList>
    </citation>
    <scope>NUCLEOTIDE SEQUENCE [LARGE SCALE GENOMIC DNA]</scope>
    <source>
        <strain evidence="13">JCM19274</strain>
    </source>
</reference>
<evidence type="ECO:0000256" key="9">
    <source>
        <dbReference type="RuleBase" id="RU361174"/>
    </source>
</evidence>
<evidence type="ECO:0000256" key="6">
    <source>
        <dbReference type="ARBA" id="ARBA00023277"/>
    </source>
</evidence>
<dbReference type="PRINTS" id="PR00134">
    <property type="entry name" value="GLHYDRLASE10"/>
</dbReference>
<dbReference type="SUPFAM" id="SSF49299">
    <property type="entry name" value="PKD domain"/>
    <property type="match status" value="1"/>
</dbReference>
<gene>
    <name evidence="12" type="ORF">JCM19274_3820</name>
</gene>
<dbReference type="InterPro" id="IPR044846">
    <property type="entry name" value="GH10"/>
</dbReference>
<keyword evidence="5 9" id="KW-0378">Hydrolase</keyword>
<dbReference type="GO" id="GO:0031176">
    <property type="term" value="F:endo-1,4-beta-xylanase activity"/>
    <property type="evidence" value="ECO:0007669"/>
    <property type="project" value="UniProtKB-EC"/>
</dbReference>
<evidence type="ECO:0000256" key="2">
    <source>
        <dbReference type="ARBA" id="ARBA00007495"/>
    </source>
</evidence>
<dbReference type="InterPro" id="IPR013783">
    <property type="entry name" value="Ig-like_fold"/>
</dbReference>
<dbReference type="InterPro" id="IPR017853">
    <property type="entry name" value="GH"/>
</dbReference>
<sequence length="471" mass="52190">MQLKLLKTKQNEKTMKNTFKYIIRLVVLFMAFSCSNSSDDSPTFGPTELPDAIQASFDFTISPSDPKVLLLNNTTEYYLPYTGVWDYGNGSSAIADGAGVKEETYDTPGRYTISLTVSSDGITNTISKDIIVDEIGICLNAVCGSVNTASLKGAATTFSVGTITRSPYVAAGGKHIEILKNEFNNLTSEYEMKMNIMYPSEGNYDFSAGDAIVGFAQANDMNVHGHALIWHNATPSWVENFSGTDAEFEAMVEDYITTTLNHYKGKVRSWDVVNEAFEDGTGHPLRNSVFRQKMGDDYIKKCFQFARNADPDVILFYNDYNMASSPTKRQAMFNLVDELGDLIDGVGAQMHISYNGPSAANIQAVADGTVSRNLKLHFAELDIRANPEEDTSLTSLSSDRANAQKDKFKEVVQIYNAIPLDNKFALTVWGGVRDNESWLLDFWGGVPEWPLMFDEDYNKKPAYAGFLEGLE</sequence>
<organism evidence="12 13">
    <name type="scientific">Algibacter lectus</name>
    <dbReference type="NCBI Taxonomy" id="221126"/>
    <lineage>
        <taxon>Bacteria</taxon>
        <taxon>Pseudomonadati</taxon>
        <taxon>Bacteroidota</taxon>
        <taxon>Flavobacteriia</taxon>
        <taxon>Flavobacteriales</taxon>
        <taxon>Flavobacteriaceae</taxon>
        <taxon>Algibacter</taxon>
    </lineage>
</organism>
<dbReference type="EC" id="3.2.1.8" evidence="9"/>
<dbReference type="GO" id="GO:0045493">
    <property type="term" value="P:xylan catabolic process"/>
    <property type="evidence" value="ECO:0007669"/>
    <property type="project" value="UniProtKB-KW"/>
</dbReference>
<accession>A0A090WSZ0</accession>
<evidence type="ECO:0000256" key="7">
    <source>
        <dbReference type="ARBA" id="ARBA00023295"/>
    </source>
</evidence>
<evidence type="ECO:0000256" key="4">
    <source>
        <dbReference type="ARBA" id="ARBA00022729"/>
    </source>
</evidence>
<keyword evidence="4" id="KW-0732">Signal</keyword>
<evidence type="ECO:0000313" key="12">
    <source>
        <dbReference type="EMBL" id="GAL80250.1"/>
    </source>
</evidence>
<dbReference type="Gene3D" id="3.20.20.80">
    <property type="entry name" value="Glycosidases"/>
    <property type="match status" value="1"/>
</dbReference>
<dbReference type="PANTHER" id="PTHR31490:SF88">
    <property type="entry name" value="BETA-XYLANASE"/>
    <property type="match status" value="1"/>
</dbReference>
<evidence type="ECO:0000259" key="10">
    <source>
        <dbReference type="PROSITE" id="PS50093"/>
    </source>
</evidence>
<evidence type="ECO:0000256" key="8">
    <source>
        <dbReference type="ARBA" id="ARBA00023326"/>
    </source>
</evidence>
<keyword evidence="3 12" id="KW-0858">Xylan degradation</keyword>
<feature type="domain" description="PKD" evidence="10">
    <location>
        <begin position="80"/>
        <end position="132"/>
    </location>
</feature>
<dbReference type="STRING" id="221126.SAMN04489722_101571"/>
<evidence type="ECO:0000259" key="11">
    <source>
        <dbReference type="PROSITE" id="PS51760"/>
    </source>
</evidence>
<protein>
    <recommendedName>
        <fullName evidence="9">Beta-xylanase</fullName>
        <ecNumber evidence="9">3.2.1.8</ecNumber>
    </recommendedName>
</protein>
<dbReference type="EMBL" id="BBNU01000009">
    <property type="protein sequence ID" value="GAL80250.1"/>
    <property type="molecule type" value="Genomic_DNA"/>
</dbReference>
<dbReference type="Pfam" id="PF00331">
    <property type="entry name" value="Glyco_hydro_10"/>
    <property type="match status" value="1"/>
</dbReference>
<comment type="catalytic activity">
    <reaction evidence="1 9">
        <text>Endohydrolysis of (1-&gt;4)-beta-D-xylosidic linkages in xylans.</text>
        <dbReference type="EC" id="3.2.1.8"/>
    </reaction>
</comment>
<dbReference type="PROSITE" id="PS50093">
    <property type="entry name" value="PKD"/>
    <property type="match status" value="1"/>
</dbReference>